<dbReference type="Proteomes" id="UP000018144">
    <property type="component" value="Unassembled WGS sequence"/>
</dbReference>
<sequence length="60" mass="7076">MLSLGMGERFRLTFGLRRSAKLHHISIRVVHPCITYLKIEAFKGRSMGPSNRRQWKIHRT</sequence>
<reference evidence="1 2" key="1">
    <citation type="journal article" date="2013" name="PLoS Genet.">
        <title>The genome and development-dependent transcriptomes of Pyronema confluens: a window into fungal evolution.</title>
        <authorList>
            <person name="Traeger S."/>
            <person name="Altegoer F."/>
            <person name="Freitag M."/>
            <person name="Gabaldon T."/>
            <person name="Kempken F."/>
            <person name="Kumar A."/>
            <person name="Marcet-Houben M."/>
            <person name="Poggeler S."/>
            <person name="Stajich J.E."/>
            <person name="Nowrousian M."/>
        </authorList>
    </citation>
    <scope>NUCLEOTIDE SEQUENCE [LARGE SCALE GENOMIC DNA]</scope>
    <source>
        <strain evidence="2">CBS 100304</strain>
        <tissue evidence="1">Vegetative mycelium</tissue>
    </source>
</reference>
<evidence type="ECO:0000313" key="1">
    <source>
        <dbReference type="EMBL" id="CCX05973.1"/>
    </source>
</evidence>
<protein>
    <submittedName>
        <fullName evidence="1">Uncharacterized protein</fullName>
    </submittedName>
</protein>
<organism evidence="1 2">
    <name type="scientific">Pyronema omphalodes (strain CBS 100304)</name>
    <name type="common">Pyronema confluens</name>
    <dbReference type="NCBI Taxonomy" id="1076935"/>
    <lineage>
        <taxon>Eukaryota</taxon>
        <taxon>Fungi</taxon>
        <taxon>Dikarya</taxon>
        <taxon>Ascomycota</taxon>
        <taxon>Pezizomycotina</taxon>
        <taxon>Pezizomycetes</taxon>
        <taxon>Pezizales</taxon>
        <taxon>Pyronemataceae</taxon>
        <taxon>Pyronema</taxon>
    </lineage>
</organism>
<accession>U4KW93</accession>
<evidence type="ECO:0000313" key="2">
    <source>
        <dbReference type="Proteomes" id="UP000018144"/>
    </source>
</evidence>
<keyword evidence="2" id="KW-1185">Reference proteome</keyword>
<proteinExistence type="predicted"/>
<dbReference type="EMBL" id="HF935278">
    <property type="protein sequence ID" value="CCX05973.1"/>
    <property type="molecule type" value="Genomic_DNA"/>
</dbReference>
<dbReference type="AlphaFoldDB" id="U4KW93"/>
<name>U4KW93_PYROM</name>
<gene>
    <name evidence="1" type="ORF">PCON_05560</name>
</gene>